<accession>A0A1Q8X333</accession>
<dbReference type="Proteomes" id="UP000186769">
    <property type="component" value="Unassembled WGS sequence"/>
</dbReference>
<sequence length="36" mass="4227">PHTTKIMRSPQGHGIKNMTHYRVLKQHTQPELDQAF</sequence>
<proteinExistence type="predicted"/>
<feature type="region of interest" description="Disordered" evidence="1">
    <location>
        <begin position="1"/>
        <end position="21"/>
    </location>
</feature>
<gene>
    <name evidence="2" type="ORF">BKH15_12370</name>
</gene>
<dbReference type="AlphaFoldDB" id="A0A1Q8X333"/>
<protein>
    <submittedName>
        <fullName evidence="2">Cell envelope biogenesis protein TolA</fullName>
    </submittedName>
</protein>
<name>A0A1Q8X333_9ACTO</name>
<dbReference type="EMBL" id="MSKW01000026">
    <property type="protein sequence ID" value="OLO74675.1"/>
    <property type="molecule type" value="Genomic_DNA"/>
</dbReference>
<evidence type="ECO:0000313" key="3">
    <source>
        <dbReference type="Proteomes" id="UP000186769"/>
    </source>
</evidence>
<feature type="non-terminal residue" evidence="2">
    <location>
        <position position="1"/>
    </location>
</feature>
<organism evidence="2 3">
    <name type="scientific">Actinomyces oris</name>
    <dbReference type="NCBI Taxonomy" id="544580"/>
    <lineage>
        <taxon>Bacteria</taxon>
        <taxon>Bacillati</taxon>
        <taxon>Actinomycetota</taxon>
        <taxon>Actinomycetes</taxon>
        <taxon>Actinomycetales</taxon>
        <taxon>Actinomycetaceae</taxon>
        <taxon>Actinomyces</taxon>
    </lineage>
</organism>
<comment type="caution">
    <text evidence="2">The sequence shown here is derived from an EMBL/GenBank/DDBJ whole genome shotgun (WGS) entry which is preliminary data.</text>
</comment>
<reference evidence="2 3" key="1">
    <citation type="submission" date="2016-12" db="EMBL/GenBank/DDBJ databases">
        <title>Genomic comparison of strains in the 'Actinomyces naeslundii' group.</title>
        <authorList>
            <person name="Mughal S.R."/>
            <person name="Do T."/>
            <person name="Gilbert S.C."/>
            <person name="Witherden E.A."/>
            <person name="Didelot X."/>
            <person name="Beighton D."/>
        </authorList>
    </citation>
    <scope>NUCLEOTIDE SEQUENCE [LARGE SCALE GENOMIC DNA]</scope>
    <source>
        <strain evidence="2 3">G53E</strain>
    </source>
</reference>
<evidence type="ECO:0000256" key="1">
    <source>
        <dbReference type="SAM" id="MobiDB-lite"/>
    </source>
</evidence>
<evidence type="ECO:0000313" key="2">
    <source>
        <dbReference type="EMBL" id="OLO74675.1"/>
    </source>
</evidence>